<dbReference type="EMBL" id="AFNH02001297">
    <property type="protein sequence ID" value="EZG43427.1"/>
    <property type="molecule type" value="Genomic_DNA"/>
</dbReference>
<feature type="transmembrane region" description="Helical" evidence="2">
    <location>
        <begin position="857"/>
        <end position="879"/>
    </location>
</feature>
<dbReference type="AlphaFoldDB" id="A0A023AXP8"/>
<evidence type="ECO:0000256" key="3">
    <source>
        <dbReference type="SAM" id="SignalP"/>
    </source>
</evidence>
<evidence type="ECO:0000259" key="4">
    <source>
        <dbReference type="PROSITE" id="PS50948"/>
    </source>
</evidence>
<dbReference type="RefSeq" id="XP_011133347.1">
    <property type="nucleotide sequence ID" value="XM_011135045.1"/>
</dbReference>
<evidence type="ECO:0000256" key="1">
    <source>
        <dbReference type="SAM" id="MobiDB-lite"/>
    </source>
</evidence>
<feature type="chain" id="PRO_5001511351" evidence="3">
    <location>
        <begin position="19"/>
        <end position="911"/>
    </location>
</feature>
<proteinExistence type="predicted"/>
<keyword evidence="3" id="KW-0732">Signal</keyword>
<evidence type="ECO:0000313" key="5">
    <source>
        <dbReference type="EMBL" id="EZG43427.1"/>
    </source>
</evidence>
<dbReference type="GeneID" id="22915890"/>
<sequence length="911" mass="99957">MICLFIRISLFLVHTAVSLDLIDEGLVVPTVPPSSVSVDELERHIKASVTDTNLQTNLLRFGFDPEVIPYLSLLPADQPILTSLLFGGVTDRQDESGDLYDDDDQIALMALFRPSATNSWQYPVWHRESIERAQLLVEFTTADLPVEIVQAVPCGWSNKAIFSYNHGIARDVRSPQACQFLCQGLVDLVRWNQCSEDTRENSAWDWFKNLFNIYNPYSATDDNSAASQCAGITYFPHEHTCVLHRQITALFELEGVYSAPSICKGGKVALSIANYGKSKQYRRCLEGAVSTVRLLDDASMSALRTRVEWGQLNYDLNLSLSSLEEVLPTLRVVWGVLGEPRLLLQKSFAVDDIRSCIVLCSADPNCVRWNWVEINSSQWCYKSSNMGLINQVVDIGMNDWLKGASGLREWGAEDLLASIPLDAISEAQAFSIDDEASGGACVFAGFIGASESLLPGDSTTRTIWSSIDHAVVASAASARECRRFCETKTDCRSWQYTPDDLAGVSEVTGLPATCSLHTMEVPKLYPAMDNRIVTGFSRLDNVVTTQLLNSVGVPLCWDKLPAVGPIVPYSTTTQLASSQSLMASRIRRSLGEEPVFSSPEVSESTDQSSDQSSDVLCDEYLGVLYGRVSFRGRLLSSGASNMELLATVEDCALFCKNTKGCIAYSQGAWGACYLFDRVDQLISDQFVTSGYPFCNLNSYPDIAAAFPSDGTGADGTGADGTGGQTPTGFPRFPNPTEERKYDTCSGARMHFAHEAGDFIEQIKFNFSSPQECWTYCRKKSRCFHSVFIDISDTVSADGTQYIPGNETNCVLFKTVQDEIPTFEHRQAITVPANCDTYGTYIYGNAAAGELKGSRVNWTAFVSIIAASATGAIALGIIVANLTKKPHKEETPLLTPTSPRIQSAQLIEQEEN</sequence>
<gene>
    <name evidence="5" type="ORF">GNI_172820</name>
</gene>
<dbReference type="InterPro" id="IPR003609">
    <property type="entry name" value="Pan_app"/>
</dbReference>
<feature type="region of interest" description="Disordered" evidence="1">
    <location>
        <begin position="713"/>
        <end position="733"/>
    </location>
</feature>
<evidence type="ECO:0000256" key="2">
    <source>
        <dbReference type="SAM" id="Phobius"/>
    </source>
</evidence>
<reference evidence="5" key="1">
    <citation type="submission" date="2013-12" db="EMBL/GenBank/DDBJ databases">
        <authorList>
            <person name="Omoto C.K."/>
            <person name="Sibley D."/>
            <person name="Venepally P."/>
            <person name="Hadjithomas M."/>
            <person name="Karamycheva S."/>
            <person name="Brunk B."/>
            <person name="Roos D."/>
            <person name="Caler E."/>
            <person name="Lorenzi H."/>
        </authorList>
    </citation>
    <scope>NUCLEOTIDE SEQUENCE</scope>
</reference>
<keyword evidence="2" id="KW-0472">Membrane</keyword>
<accession>A0A023AXP8</accession>
<dbReference type="VEuPathDB" id="CryptoDB:GNI_172820"/>
<evidence type="ECO:0000313" key="6">
    <source>
        <dbReference type="Proteomes" id="UP000019763"/>
    </source>
</evidence>
<dbReference type="Pfam" id="PF14295">
    <property type="entry name" value="PAN_4"/>
    <property type="match status" value="4"/>
</dbReference>
<feature type="domain" description="Apple" evidence="4">
    <location>
        <begin position="441"/>
        <end position="540"/>
    </location>
</feature>
<feature type="signal peptide" evidence="3">
    <location>
        <begin position="1"/>
        <end position="18"/>
    </location>
</feature>
<protein>
    <submittedName>
        <fullName evidence="5">PAN domain protein</fullName>
    </submittedName>
</protein>
<keyword evidence="2" id="KW-0812">Transmembrane</keyword>
<dbReference type="PROSITE" id="PS50948">
    <property type="entry name" value="PAN"/>
    <property type="match status" value="1"/>
</dbReference>
<keyword evidence="2" id="KW-1133">Transmembrane helix</keyword>
<keyword evidence="6" id="KW-1185">Reference proteome</keyword>
<name>A0A023AXP8_GRENI</name>
<feature type="region of interest" description="Disordered" evidence="1">
    <location>
        <begin position="593"/>
        <end position="612"/>
    </location>
</feature>
<dbReference type="Proteomes" id="UP000019763">
    <property type="component" value="Unassembled WGS sequence"/>
</dbReference>
<organism evidence="5 6">
    <name type="scientific">Gregarina niphandrodes</name>
    <name type="common">Septate eugregarine</name>
    <dbReference type="NCBI Taxonomy" id="110365"/>
    <lineage>
        <taxon>Eukaryota</taxon>
        <taxon>Sar</taxon>
        <taxon>Alveolata</taxon>
        <taxon>Apicomplexa</taxon>
        <taxon>Conoidasida</taxon>
        <taxon>Gregarinasina</taxon>
        <taxon>Eugregarinorida</taxon>
        <taxon>Gregarinidae</taxon>
        <taxon>Gregarina</taxon>
    </lineage>
</organism>
<comment type="caution">
    <text evidence="5">The sequence shown here is derived from an EMBL/GenBank/DDBJ whole genome shotgun (WGS) entry which is preliminary data.</text>
</comment>
<feature type="compositionally biased region" description="Gly residues" evidence="1">
    <location>
        <begin position="713"/>
        <end position="725"/>
    </location>
</feature>